<keyword evidence="2" id="KW-1185">Reference proteome</keyword>
<name>A0ABT4BKX4_9STAP</name>
<dbReference type="EMBL" id="JANSLD010000027">
    <property type="protein sequence ID" value="MCY1583328.1"/>
    <property type="molecule type" value="Genomic_DNA"/>
</dbReference>
<reference evidence="1" key="2">
    <citation type="submission" date="2022-08" db="EMBL/GenBank/DDBJ databases">
        <authorList>
            <person name="Magnan C."/>
        </authorList>
    </citation>
    <scope>NUCLEOTIDE SEQUENCE</scope>
    <source>
        <strain evidence="1">NSP012P</strain>
    </source>
</reference>
<dbReference type="Proteomes" id="UP001072952">
    <property type="component" value="Unassembled WGS sequence"/>
</dbReference>
<gene>
    <name evidence="1" type="ORF">NW133_07275</name>
</gene>
<evidence type="ECO:0000313" key="1">
    <source>
        <dbReference type="EMBL" id="MCY1583328.1"/>
    </source>
</evidence>
<reference evidence="1" key="1">
    <citation type="journal article" date="2022" name="Int. J. Mol. Sci.">
        <title>Phenotypic and Genotypic Virulence Characterisation of Staphylococcus pettenkoferi Strains Isolated from Human Bloodstream and Diabetic Foot Infections.</title>
        <authorList>
            <person name="Magnan C."/>
            <person name="Ahmad-Mansour N."/>
            <person name="Pouget C."/>
            <person name="Morsli M."/>
            <person name="Huc-Brandt S."/>
            <person name="Pantel A."/>
            <person name="Dunyach-Remy C."/>
            <person name="Sotto A."/>
            <person name="Molle V."/>
            <person name="Lavigne J.-P."/>
        </authorList>
    </citation>
    <scope>NUCLEOTIDE SEQUENCE</scope>
    <source>
        <strain evidence="1">NSP012P</strain>
    </source>
</reference>
<sequence length="43" mass="4708">MKYVLGALMVVLLYKVIKTGAEVIDGYVTFDSTRLIQGAEVSD</sequence>
<accession>A0ABT4BKX4</accession>
<protein>
    <submittedName>
        <fullName evidence="1">Uncharacterized protein</fullName>
    </submittedName>
</protein>
<proteinExistence type="predicted"/>
<comment type="caution">
    <text evidence="1">The sequence shown here is derived from an EMBL/GenBank/DDBJ whole genome shotgun (WGS) entry which is preliminary data.</text>
</comment>
<evidence type="ECO:0000313" key="2">
    <source>
        <dbReference type="Proteomes" id="UP001072952"/>
    </source>
</evidence>
<organism evidence="1 2">
    <name type="scientific">Staphylococcus pettenkoferi</name>
    <dbReference type="NCBI Taxonomy" id="170573"/>
    <lineage>
        <taxon>Bacteria</taxon>
        <taxon>Bacillati</taxon>
        <taxon>Bacillota</taxon>
        <taxon>Bacilli</taxon>
        <taxon>Bacillales</taxon>
        <taxon>Staphylococcaceae</taxon>
        <taxon>Staphylococcus</taxon>
    </lineage>
</organism>
<dbReference type="RefSeq" id="WP_260979894.1">
    <property type="nucleotide sequence ID" value="NZ_JANSKR010000004.1"/>
</dbReference>